<dbReference type="CDD" id="cd05403">
    <property type="entry name" value="NT_KNTase_like"/>
    <property type="match status" value="1"/>
</dbReference>
<organism evidence="2 3">
    <name type="scientific">Candidatus Roizmanbacteria bacterium CG_4_9_14_3_um_filter_33_18</name>
    <dbReference type="NCBI Taxonomy" id="1974841"/>
    <lineage>
        <taxon>Bacteria</taxon>
        <taxon>Candidatus Roizmaniibacteriota</taxon>
    </lineage>
</organism>
<feature type="domain" description="Polymerase beta nucleotidyltransferase" evidence="1">
    <location>
        <begin position="7"/>
        <end position="95"/>
    </location>
</feature>
<comment type="caution">
    <text evidence="2">The sequence shown here is derived from an EMBL/GenBank/DDBJ whole genome shotgun (WGS) entry which is preliminary data.</text>
</comment>
<dbReference type="Pfam" id="PF18765">
    <property type="entry name" value="Polbeta"/>
    <property type="match status" value="1"/>
</dbReference>
<name>A0A2M7XYC7_9BACT</name>
<sequence>MDKYTAKIIPILKKYGVSRASLFGSIVRGDTHKNSDVDILVELPNKLRGFDFIGMKMDLQEELEKKLNKKVDLVEYHLIKESLKKYILPEQKIIYP</sequence>
<dbReference type="AlphaFoldDB" id="A0A2M7XYC7"/>
<evidence type="ECO:0000259" key="1">
    <source>
        <dbReference type="Pfam" id="PF18765"/>
    </source>
</evidence>
<dbReference type="InterPro" id="IPR041633">
    <property type="entry name" value="Polbeta"/>
</dbReference>
<dbReference type="Gene3D" id="3.30.460.10">
    <property type="entry name" value="Beta Polymerase, domain 2"/>
    <property type="match status" value="1"/>
</dbReference>
<dbReference type="Proteomes" id="UP000229647">
    <property type="component" value="Unassembled WGS sequence"/>
</dbReference>
<dbReference type="InterPro" id="IPR043519">
    <property type="entry name" value="NT_sf"/>
</dbReference>
<reference evidence="3" key="1">
    <citation type="submission" date="2017-09" db="EMBL/GenBank/DDBJ databases">
        <title>Depth-based differentiation of microbial function through sediment-hosted aquifers and enrichment of novel symbionts in the deep terrestrial subsurface.</title>
        <authorList>
            <person name="Probst A.J."/>
            <person name="Ladd B."/>
            <person name="Jarett J.K."/>
            <person name="Geller-Mcgrath D.E."/>
            <person name="Sieber C.M.K."/>
            <person name="Emerson J.B."/>
            <person name="Anantharaman K."/>
            <person name="Thomas B.C."/>
            <person name="Malmstrom R."/>
            <person name="Stieglmeier M."/>
            <person name="Klingl A."/>
            <person name="Woyke T."/>
            <person name="Ryan C.M."/>
            <person name="Banfield J.F."/>
        </authorList>
    </citation>
    <scope>NUCLEOTIDE SEQUENCE [LARGE SCALE GENOMIC DNA]</scope>
</reference>
<dbReference type="SUPFAM" id="SSF81301">
    <property type="entry name" value="Nucleotidyltransferase"/>
    <property type="match status" value="1"/>
</dbReference>
<protein>
    <recommendedName>
        <fullName evidence="1">Polymerase beta nucleotidyltransferase domain-containing protein</fullName>
    </recommendedName>
</protein>
<evidence type="ECO:0000313" key="2">
    <source>
        <dbReference type="EMBL" id="PJA55722.1"/>
    </source>
</evidence>
<accession>A0A2M7XYC7</accession>
<evidence type="ECO:0000313" key="3">
    <source>
        <dbReference type="Proteomes" id="UP000229647"/>
    </source>
</evidence>
<gene>
    <name evidence="2" type="ORF">CO165_02040</name>
</gene>
<dbReference type="EMBL" id="PFWL01000091">
    <property type="protein sequence ID" value="PJA55722.1"/>
    <property type="molecule type" value="Genomic_DNA"/>
</dbReference>
<dbReference type="PANTHER" id="PTHR43852:SF2">
    <property type="entry name" value="PROTEIN ADENYLYLTRANSFERASE MNTA"/>
    <property type="match status" value="1"/>
</dbReference>
<dbReference type="InterPro" id="IPR052930">
    <property type="entry name" value="TA_antitoxin_MntA"/>
</dbReference>
<proteinExistence type="predicted"/>
<dbReference type="PANTHER" id="PTHR43852">
    <property type="entry name" value="NUCLEOTIDYLTRANSFERASE"/>
    <property type="match status" value="1"/>
</dbReference>